<dbReference type="GeneID" id="60322939"/>
<dbReference type="EMBL" id="KY945355">
    <property type="protein sequence ID" value="ARQ95468.1"/>
    <property type="molecule type" value="Genomic_DNA"/>
</dbReference>
<dbReference type="Pfam" id="PF23140">
    <property type="entry name" value="Gp80"/>
    <property type="match status" value="1"/>
</dbReference>
<evidence type="ECO:0000313" key="2">
    <source>
        <dbReference type="Proteomes" id="UP000226045"/>
    </source>
</evidence>
<dbReference type="Proteomes" id="UP000226045">
    <property type="component" value="Segment"/>
</dbReference>
<accession>A0A1X9SHD6</accession>
<dbReference type="InterPro" id="IPR056908">
    <property type="entry name" value="Gp80-like"/>
</dbReference>
<evidence type="ECO:0008006" key="3">
    <source>
        <dbReference type="Google" id="ProtNLM"/>
    </source>
</evidence>
<proteinExistence type="predicted"/>
<sequence length="120" mass="12140">MAANATDQFLLDTLAAIIAQGNVLSLHTASPGTTGASEVTGGTYGRKTFAWGTPTIVAGEARATGTTQQMNVPAGVTVTHYGVRKTDGTFLYGKALNPGATLTANGVIDVTPSHSYAGPT</sequence>
<keyword evidence="2" id="KW-1185">Reference proteome</keyword>
<evidence type="ECO:0000313" key="1">
    <source>
        <dbReference type="EMBL" id="ARQ95468.1"/>
    </source>
</evidence>
<dbReference type="KEGG" id="vg:60322939"/>
<protein>
    <recommendedName>
        <fullName evidence="3">Minor tail protein</fullName>
    </recommendedName>
</protein>
<organism evidence="1 2">
    <name type="scientific">Mycobacterium phage Shandong1</name>
    <dbReference type="NCBI Taxonomy" id="1983447"/>
    <lineage>
        <taxon>Viruses</taxon>
        <taxon>Duplodnaviria</taxon>
        <taxon>Heunggongvirae</taxon>
        <taxon>Uroviricota</taxon>
        <taxon>Caudoviricetes</taxon>
        <taxon>Weiservirinae</taxon>
        <taxon>Unicornvirus</taxon>
        <taxon>Unicornvirus shandong1</taxon>
    </lineage>
</organism>
<name>A0A1X9SHD6_9CAUD</name>
<dbReference type="RefSeq" id="YP_009951501.1">
    <property type="nucleotide sequence ID" value="NC_051602.1"/>
</dbReference>
<reference evidence="1 2" key="1">
    <citation type="submission" date="2017-04" db="EMBL/GenBank/DDBJ databases">
        <title>The genome sequence of mycobacteriophage Shandong1.</title>
        <authorList>
            <person name="Fan X."/>
            <person name="Zhao Z."/>
            <person name="Zhao K."/>
            <person name="Song S."/>
            <person name="Li J."/>
            <person name="Xie J."/>
        </authorList>
    </citation>
    <scope>NUCLEOTIDE SEQUENCE [LARGE SCALE GENOMIC DNA]</scope>
</reference>